<dbReference type="GO" id="GO:0005737">
    <property type="term" value="C:cytoplasm"/>
    <property type="evidence" value="ECO:0007669"/>
    <property type="project" value="TreeGrafter"/>
</dbReference>
<dbReference type="AlphaFoldDB" id="A0A6M4MD68"/>
<dbReference type="Gene3D" id="3.40.50.720">
    <property type="entry name" value="NAD(P)-binding Rossmann-like Domain"/>
    <property type="match status" value="1"/>
</dbReference>
<dbReference type="GO" id="GO:0016779">
    <property type="term" value="F:nucleotidyltransferase activity"/>
    <property type="evidence" value="ECO:0007669"/>
    <property type="project" value="TreeGrafter"/>
</dbReference>
<dbReference type="FunFam" id="3.40.50.720:FF:000080">
    <property type="entry name" value="Thiazole biosynthesis adenylyltransferase ThiF"/>
    <property type="match status" value="1"/>
</dbReference>
<sequence>MELSKEEYSRYSRQLLLSNFDEDCQLRLKQAKAIIMGVGGLGAICAHYLAAAGVGQLVLVDPDTVALSNLHRQTLYQQQDIGKLKAVVAAERLRHINSLVDVVPVTTTIAQLDASSLENASVVADCTDSVDARLQINQRCYERKIPLFVAAATGNKALALNILPGGPHGCAACLFAGSAQVEENCLQQGILGPVAGIAGLYQALAILQYLSGTAPIQWGVMHYFDASCFSWKTLNLPANPQCPYCGEQNARYY</sequence>
<protein>
    <submittedName>
        <fullName evidence="3">HesA/MoeB/ThiF family protein</fullName>
    </submittedName>
</protein>
<evidence type="ECO:0000259" key="2">
    <source>
        <dbReference type="Pfam" id="PF00899"/>
    </source>
</evidence>
<dbReference type="CDD" id="cd00757">
    <property type="entry name" value="ThiF_MoeB_HesA_family"/>
    <property type="match status" value="1"/>
</dbReference>
<dbReference type="InterPro" id="IPR000594">
    <property type="entry name" value="ThiF_NAD_FAD-bd"/>
</dbReference>
<dbReference type="RefSeq" id="WP_170669049.1">
    <property type="nucleotide sequence ID" value="NZ_CP052766.1"/>
</dbReference>
<comment type="similarity">
    <text evidence="1">Belongs to the HesA/MoeB/ThiF family.</text>
</comment>
<dbReference type="Proteomes" id="UP000219285">
    <property type="component" value="Chromosome"/>
</dbReference>
<dbReference type="GO" id="GO:0004792">
    <property type="term" value="F:thiosulfate-cyanide sulfurtransferase activity"/>
    <property type="evidence" value="ECO:0007669"/>
    <property type="project" value="TreeGrafter"/>
</dbReference>
<dbReference type="GO" id="GO:0008641">
    <property type="term" value="F:ubiquitin-like modifier activating enzyme activity"/>
    <property type="evidence" value="ECO:0007669"/>
    <property type="project" value="InterPro"/>
</dbReference>
<feature type="domain" description="THIF-type NAD/FAD binding fold" evidence="2">
    <location>
        <begin position="11"/>
        <end position="243"/>
    </location>
</feature>
<reference evidence="4" key="1">
    <citation type="submission" date="2014-12" db="EMBL/GenBank/DDBJ databases">
        <title>Complete genome sequence of a multi-drug resistant Klebsiella pneumoniae.</title>
        <authorList>
            <person name="Hua X."/>
            <person name="Chen Q."/>
            <person name="Li X."/>
            <person name="Feng Y."/>
            <person name="Ruan Z."/>
            <person name="Yu Y."/>
        </authorList>
    </citation>
    <scope>NUCLEOTIDE SEQUENCE [LARGE SCALE GENOMIC DNA]</scope>
    <source>
        <strain evidence="4">5.12</strain>
    </source>
</reference>
<reference evidence="3 4" key="2">
    <citation type="submission" date="2020-04" db="EMBL/GenBank/DDBJ databases">
        <title>Complete genome sequence of Alteromonas pelagimontana 5.12T.</title>
        <authorList>
            <person name="Sinha R.K."/>
            <person name="Krishnan K.P."/>
            <person name="Kurian J.P."/>
        </authorList>
    </citation>
    <scope>NUCLEOTIDE SEQUENCE [LARGE SCALE GENOMIC DNA]</scope>
    <source>
        <strain evidence="3 4">5.12</strain>
    </source>
</reference>
<dbReference type="KEGG" id="apel:CA267_010245"/>
<gene>
    <name evidence="3" type="ORF">CA267_010245</name>
</gene>
<dbReference type="InterPro" id="IPR045886">
    <property type="entry name" value="ThiF/MoeB/HesA"/>
</dbReference>
<dbReference type="EMBL" id="CP052766">
    <property type="protein sequence ID" value="QJR81131.1"/>
    <property type="molecule type" value="Genomic_DNA"/>
</dbReference>
<dbReference type="Pfam" id="PF00899">
    <property type="entry name" value="ThiF"/>
    <property type="match status" value="1"/>
</dbReference>
<evidence type="ECO:0000313" key="3">
    <source>
        <dbReference type="EMBL" id="QJR81131.1"/>
    </source>
</evidence>
<evidence type="ECO:0000313" key="4">
    <source>
        <dbReference type="Proteomes" id="UP000219285"/>
    </source>
</evidence>
<proteinExistence type="inferred from homology"/>
<evidence type="ECO:0000256" key="1">
    <source>
        <dbReference type="ARBA" id="ARBA00009919"/>
    </source>
</evidence>
<dbReference type="PANTHER" id="PTHR10953">
    <property type="entry name" value="UBIQUITIN-ACTIVATING ENZYME E1"/>
    <property type="match status" value="1"/>
</dbReference>
<dbReference type="PANTHER" id="PTHR10953:SF102">
    <property type="entry name" value="ADENYLYLTRANSFERASE AND SULFURTRANSFERASE MOCS3"/>
    <property type="match status" value="1"/>
</dbReference>
<organism evidence="3 4">
    <name type="scientific">Alteromonas pelagimontana</name>
    <dbReference type="NCBI Taxonomy" id="1858656"/>
    <lineage>
        <taxon>Bacteria</taxon>
        <taxon>Pseudomonadati</taxon>
        <taxon>Pseudomonadota</taxon>
        <taxon>Gammaproteobacteria</taxon>
        <taxon>Alteromonadales</taxon>
        <taxon>Alteromonadaceae</taxon>
        <taxon>Alteromonas/Salinimonas group</taxon>
        <taxon>Alteromonas</taxon>
    </lineage>
</organism>
<dbReference type="InterPro" id="IPR035985">
    <property type="entry name" value="Ubiquitin-activating_enz"/>
</dbReference>
<name>A0A6M4MD68_9ALTE</name>
<dbReference type="SUPFAM" id="SSF69572">
    <property type="entry name" value="Activating enzymes of the ubiquitin-like proteins"/>
    <property type="match status" value="1"/>
</dbReference>
<accession>A0A6M4MD68</accession>
<keyword evidence="4" id="KW-1185">Reference proteome</keyword>